<dbReference type="Proteomes" id="UP000198984">
    <property type="component" value="Unassembled WGS sequence"/>
</dbReference>
<dbReference type="PANTHER" id="PTHR43133">
    <property type="entry name" value="RNA POLYMERASE ECF-TYPE SIGMA FACTO"/>
    <property type="match status" value="1"/>
</dbReference>
<dbReference type="Pfam" id="PF04542">
    <property type="entry name" value="Sigma70_r2"/>
    <property type="match status" value="1"/>
</dbReference>
<feature type="domain" description="RNA polymerase sigma-70 region 2" evidence="5">
    <location>
        <begin position="26"/>
        <end position="88"/>
    </location>
</feature>
<dbReference type="EMBL" id="FOBB01000011">
    <property type="protein sequence ID" value="SEN53408.1"/>
    <property type="molecule type" value="Genomic_DNA"/>
</dbReference>
<dbReference type="SUPFAM" id="SSF88946">
    <property type="entry name" value="Sigma2 domain of RNA polymerase sigma factors"/>
    <property type="match status" value="1"/>
</dbReference>
<evidence type="ECO:0000313" key="7">
    <source>
        <dbReference type="Proteomes" id="UP000198984"/>
    </source>
</evidence>
<evidence type="ECO:0000256" key="2">
    <source>
        <dbReference type="ARBA" id="ARBA00023082"/>
    </source>
</evidence>
<dbReference type="Gene3D" id="1.10.1740.10">
    <property type="match status" value="1"/>
</dbReference>
<dbReference type="PANTHER" id="PTHR43133:SF46">
    <property type="entry name" value="RNA POLYMERASE SIGMA-70 FACTOR ECF SUBFAMILY"/>
    <property type="match status" value="1"/>
</dbReference>
<evidence type="ECO:0000256" key="1">
    <source>
        <dbReference type="ARBA" id="ARBA00023015"/>
    </source>
</evidence>
<dbReference type="GO" id="GO:0016987">
    <property type="term" value="F:sigma factor activity"/>
    <property type="evidence" value="ECO:0007669"/>
    <property type="project" value="UniProtKB-KW"/>
</dbReference>
<keyword evidence="3" id="KW-0804">Transcription</keyword>
<keyword evidence="1" id="KW-0805">Transcription regulation</keyword>
<evidence type="ECO:0000313" key="6">
    <source>
        <dbReference type="EMBL" id="SEN53408.1"/>
    </source>
</evidence>
<feature type="compositionally biased region" description="Basic and acidic residues" evidence="4">
    <location>
        <begin position="89"/>
        <end position="100"/>
    </location>
</feature>
<evidence type="ECO:0000259" key="5">
    <source>
        <dbReference type="Pfam" id="PF04542"/>
    </source>
</evidence>
<dbReference type="GO" id="GO:0006352">
    <property type="term" value="P:DNA-templated transcription initiation"/>
    <property type="evidence" value="ECO:0007669"/>
    <property type="project" value="InterPro"/>
</dbReference>
<dbReference type="OrthoDB" id="660457at2"/>
<dbReference type="InterPro" id="IPR007627">
    <property type="entry name" value="RNA_pol_sigma70_r2"/>
</dbReference>
<dbReference type="RefSeq" id="WP_089920026.1">
    <property type="nucleotide sequence ID" value="NZ_FOBB01000011.1"/>
</dbReference>
<evidence type="ECO:0000256" key="4">
    <source>
        <dbReference type="SAM" id="MobiDB-lite"/>
    </source>
</evidence>
<feature type="compositionally biased region" description="Low complexity" evidence="4">
    <location>
        <begin position="102"/>
        <end position="117"/>
    </location>
</feature>
<accession>A0A1H8HD06</accession>
<keyword evidence="2" id="KW-0731">Sigma factor</keyword>
<proteinExistence type="predicted"/>
<feature type="region of interest" description="Disordered" evidence="4">
    <location>
        <begin position="89"/>
        <end position="117"/>
    </location>
</feature>
<name>A0A1H8HD06_9BACT</name>
<reference evidence="6 7" key="1">
    <citation type="submission" date="2016-10" db="EMBL/GenBank/DDBJ databases">
        <authorList>
            <person name="de Groot N.N."/>
        </authorList>
    </citation>
    <scope>NUCLEOTIDE SEQUENCE [LARGE SCALE GENOMIC DNA]</scope>
    <source>
        <strain evidence="6 7">DSM 21039</strain>
    </source>
</reference>
<sequence>MTSIDDMAVLSELKQGNIKAYQYFFLKYYKPLCLKAHTMLGNMRRAQDLVQHTFIRIWEQRLYLDIQQSVGGFLYQQVHLDCVEQLRKDPKSQAGDEKHLPQANENANTNGTNANEQQELRKQVLSELERLPADKLKQALEDLRVIRYS</sequence>
<gene>
    <name evidence="6" type="ORF">SAMN04488505_11118</name>
</gene>
<evidence type="ECO:0000256" key="3">
    <source>
        <dbReference type="ARBA" id="ARBA00023163"/>
    </source>
</evidence>
<dbReference type="InterPro" id="IPR039425">
    <property type="entry name" value="RNA_pol_sigma-70-like"/>
</dbReference>
<dbReference type="STRING" id="573321.SAMN04488505_11118"/>
<dbReference type="AlphaFoldDB" id="A0A1H8HD06"/>
<protein>
    <submittedName>
        <fullName evidence="6">Sigma-70 region 2</fullName>
    </submittedName>
</protein>
<dbReference type="InterPro" id="IPR013325">
    <property type="entry name" value="RNA_pol_sigma_r2"/>
</dbReference>
<keyword evidence="7" id="KW-1185">Reference proteome</keyword>
<organism evidence="6 7">
    <name type="scientific">Chitinophaga rupis</name>
    <dbReference type="NCBI Taxonomy" id="573321"/>
    <lineage>
        <taxon>Bacteria</taxon>
        <taxon>Pseudomonadati</taxon>
        <taxon>Bacteroidota</taxon>
        <taxon>Chitinophagia</taxon>
        <taxon>Chitinophagales</taxon>
        <taxon>Chitinophagaceae</taxon>
        <taxon>Chitinophaga</taxon>
    </lineage>
</organism>